<dbReference type="OrthoDB" id="244097at2759"/>
<dbReference type="GO" id="GO:0005737">
    <property type="term" value="C:cytoplasm"/>
    <property type="evidence" value="ECO:0007669"/>
    <property type="project" value="TreeGrafter"/>
</dbReference>
<dbReference type="Pfam" id="PF02594">
    <property type="entry name" value="DUF167"/>
    <property type="match status" value="1"/>
</dbReference>
<dbReference type="InterPro" id="IPR036591">
    <property type="entry name" value="YggU-like_sf"/>
</dbReference>
<dbReference type="InterPro" id="IPR003746">
    <property type="entry name" value="DUF167"/>
</dbReference>
<sequence>MNLPIFLHQKSHSLRLALRVLPSSPPPRIIAITPSHVKLAVSAPPQDGAANEAVVKFVCEMLGYPKSDGRIIMGEKTREKVLEIRDVGTDSSLVERVREKLMGSVKS</sequence>
<accession>A0A3N4JIY5</accession>
<dbReference type="PANTHER" id="PTHR13420">
    <property type="entry name" value="UPF0235 PROTEIN C15ORF40"/>
    <property type="match status" value="1"/>
</dbReference>
<proteinExistence type="inferred from homology"/>
<comment type="similarity">
    <text evidence="1">Belongs to the UPF0235 family.</text>
</comment>
<dbReference type="SUPFAM" id="SSF69786">
    <property type="entry name" value="YggU-like"/>
    <property type="match status" value="1"/>
</dbReference>
<name>A0A3N4JIY5_9PEZI</name>
<dbReference type="EMBL" id="ML120446">
    <property type="protein sequence ID" value="RPA93834.1"/>
    <property type="molecule type" value="Genomic_DNA"/>
</dbReference>
<evidence type="ECO:0000313" key="3">
    <source>
        <dbReference type="Proteomes" id="UP000276215"/>
    </source>
</evidence>
<gene>
    <name evidence="2" type="ORF">L873DRAFT_1815375</name>
</gene>
<dbReference type="HAMAP" id="MF_00634">
    <property type="entry name" value="UPF0235"/>
    <property type="match status" value="1"/>
</dbReference>
<dbReference type="Gene3D" id="3.30.1200.10">
    <property type="entry name" value="YggU-like"/>
    <property type="match status" value="1"/>
</dbReference>
<evidence type="ECO:0000256" key="1">
    <source>
        <dbReference type="ARBA" id="ARBA00010364"/>
    </source>
</evidence>
<organism evidence="2 3">
    <name type="scientific">Choiromyces venosus 120613-1</name>
    <dbReference type="NCBI Taxonomy" id="1336337"/>
    <lineage>
        <taxon>Eukaryota</taxon>
        <taxon>Fungi</taxon>
        <taxon>Dikarya</taxon>
        <taxon>Ascomycota</taxon>
        <taxon>Pezizomycotina</taxon>
        <taxon>Pezizomycetes</taxon>
        <taxon>Pezizales</taxon>
        <taxon>Tuberaceae</taxon>
        <taxon>Choiromyces</taxon>
    </lineage>
</organism>
<dbReference type="AlphaFoldDB" id="A0A3N4JIY5"/>
<reference evidence="2 3" key="1">
    <citation type="journal article" date="2018" name="Nat. Ecol. Evol.">
        <title>Pezizomycetes genomes reveal the molecular basis of ectomycorrhizal truffle lifestyle.</title>
        <authorList>
            <person name="Murat C."/>
            <person name="Payen T."/>
            <person name="Noel B."/>
            <person name="Kuo A."/>
            <person name="Morin E."/>
            <person name="Chen J."/>
            <person name="Kohler A."/>
            <person name="Krizsan K."/>
            <person name="Balestrini R."/>
            <person name="Da Silva C."/>
            <person name="Montanini B."/>
            <person name="Hainaut M."/>
            <person name="Levati E."/>
            <person name="Barry K.W."/>
            <person name="Belfiori B."/>
            <person name="Cichocki N."/>
            <person name="Clum A."/>
            <person name="Dockter R.B."/>
            <person name="Fauchery L."/>
            <person name="Guy J."/>
            <person name="Iotti M."/>
            <person name="Le Tacon F."/>
            <person name="Lindquist E.A."/>
            <person name="Lipzen A."/>
            <person name="Malagnac F."/>
            <person name="Mello A."/>
            <person name="Molinier V."/>
            <person name="Miyauchi S."/>
            <person name="Poulain J."/>
            <person name="Riccioni C."/>
            <person name="Rubini A."/>
            <person name="Sitrit Y."/>
            <person name="Splivallo R."/>
            <person name="Traeger S."/>
            <person name="Wang M."/>
            <person name="Zifcakova L."/>
            <person name="Wipf D."/>
            <person name="Zambonelli A."/>
            <person name="Paolocci F."/>
            <person name="Nowrousian M."/>
            <person name="Ottonello S."/>
            <person name="Baldrian P."/>
            <person name="Spatafora J.W."/>
            <person name="Henrissat B."/>
            <person name="Nagy L.G."/>
            <person name="Aury J.M."/>
            <person name="Wincker P."/>
            <person name="Grigoriev I.V."/>
            <person name="Bonfante P."/>
            <person name="Martin F.M."/>
        </authorList>
    </citation>
    <scope>NUCLEOTIDE SEQUENCE [LARGE SCALE GENOMIC DNA]</scope>
    <source>
        <strain evidence="2 3">120613-1</strain>
    </source>
</reference>
<dbReference type="SMART" id="SM01152">
    <property type="entry name" value="DUF167"/>
    <property type="match status" value="1"/>
</dbReference>
<keyword evidence="3" id="KW-1185">Reference proteome</keyword>
<evidence type="ECO:0000313" key="2">
    <source>
        <dbReference type="EMBL" id="RPA93834.1"/>
    </source>
</evidence>
<dbReference type="PANTHER" id="PTHR13420:SF7">
    <property type="entry name" value="UPF0235 PROTEIN C15ORF40"/>
    <property type="match status" value="1"/>
</dbReference>
<dbReference type="Proteomes" id="UP000276215">
    <property type="component" value="Unassembled WGS sequence"/>
</dbReference>
<dbReference type="NCBIfam" id="TIGR00251">
    <property type="entry name" value="DUF167 family protein"/>
    <property type="match status" value="1"/>
</dbReference>
<protein>
    <submittedName>
        <fullName evidence="2">YggU-like protein</fullName>
    </submittedName>
</protein>